<evidence type="ECO:0000259" key="1">
    <source>
        <dbReference type="PROSITE" id="PS51186"/>
    </source>
</evidence>
<reference evidence="2" key="1">
    <citation type="submission" date="2016-10" db="EMBL/GenBank/DDBJ databases">
        <title>Sequence of Gallionella enrichment culture.</title>
        <authorList>
            <person name="Poehlein A."/>
            <person name="Muehling M."/>
            <person name="Daniel R."/>
        </authorList>
    </citation>
    <scope>NUCLEOTIDE SEQUENCE</scope>
</reference>
<protein>
    <submittedName>
        <fullName evidence="2">Acetyltransferase (GNAT) family protein</fullName>
    </submittedName>
</protein>
<dbReference type="Gene3D" id="3.40.630.30">
    <property type="match status" value="1"/>
</dbReference>
<feature type="domain" description="N-acetyltransferase" evidence="1">
    <location>
        <begin position="111"/>
        <end position="246"/>
    </location>
</feature>
<sequence length="246" mass="27102">MKDLEDVDNFEQALARLRVFKGPYSYAAAVGGNSANFKMALFAETGFSGLWELEDGPWILGLGDFQPAFIPALIAQASSIQVRVTIPRSWSEVELAKRSEWNFFQIEATDLLYQPLKHKVEELTSSDQINAFIDQYAPDSSTRPGDSELLFWHGIRDNQGELLSIGGAVRWKSGSTMLVSIATAPSARGKSMAQEVTSSLVKRLFDLGSPRVGLGVWSHNTAAIRAYVRVGFQLQEEFASGPLRLA</sequence>
<gene>
    <name evidence="2" type="ORF">GALL_400190</name>
</gene>
<name>A0A1J5QQS1_9ZZZZ</name>
<dbReference type="PROSITE" id="PS51186">
    <property type="entry name" value="GNAT"/>
    <property type="match status" value="1"/>
</dbReference>
<evidence type="ECO:0000313" key="2">
    <source>
        <dbReference type="EMBL" id="OIQ78277.1"/>
    </source>
</evidence>
<dbReference type="Pfam" id="PF00583">
    <property type="entry name" value="Acetyltransf_1"/>
    <property type="match status" value="1"/>
</dbReference>
<comment type="caution">
    <text evidence="2">The sequence shown here is derived from an EMBL/GenBank/DDBJ whole genome shotgun (WGS) entry which is preliminary data.</text>
</comment>
<accession>A0A1J5QQS1</accession>
<dbReference type="EMBL" id="MLJW01001432">
    <property type="protein sequence ID" value="OIQ78277.1"/>
    <property type="molecule type" value="Genomic_DNA"/>
</dbReference>
<dbReference type="InterPro" id="IPR016181">
    <property type="entry name" value="Acyl_CoA_acyltransferase"/>
</dbReference>
<keyword evidence="2" id="KW-0808">Transferase</keyword>
<dbReference type="GO" id="GO:0016747">
    <property type="term" value="F:acyltransferase activity, transferring groups other than amino-acyl groups"/>
    <property type="evidence" value="ECO:0007669"/>
    <property type="project" value="InterPro"/>
</dbReference>
<organism evidence="2">
    <name type="scientific">mine drainage metagenome</name>
    <dbReference type="NCBI Taxonomy" id="410659"/>
    <lineage>
        <taxon>unclassified sequences</taxon>
        <taxon>metagenomes</taxon>
        <taxon>ecological metagenomes</taxon>
    </lineage>
</organism>
<dbReference type="InterPro" id="IPR000182">
    <property type="entry name" value="GNAT_dom"/>
</dbReference>
<dbReference type="SUPFAM" id="SSF55729">
    <property type="entry name" value="Acyl-CoA N-acyltransferases (Nat)"/>
    <property type="match status" value="1"/>
</dbReference>
<dbReference type="AlphaFoldDB" id="A0A1J5QQS1"/>
<proteinExistence type="predicted"/>